<name>A0A091BH38_9GAMM</name>
<comment type="caution">
    <text evidence="1">The sequence shown here is derived from an EMBL/GenBank/DDBJ whole genome shotgun (WGS) entry which is preliminary data.</text>
</comment>
<dbReference type="OrthoDB" id="5966759at2"/>
<organism evidence="1 2">
    <name type="scientific">Arenimonas oryziterrae DSM 21050 = YC6267</name>
    <dbReference type="NCBI Taxonomy" id="1121015"/>
    <lineage>
        <taxon>Bacteria</taxon>
        <taxon>Pseudomonadati</taxon>
        <taxon>Pseudomonadota</taxon>
        <taxon>Gammaproteobacteria</taxon>
        <taxon>Lysobacterales</taxon>
        <taxon>Lysobacteraceae</taxon>
        <taxon>Arenimonas</taxon>
    </lineage>
</organism>
<dbReference type="PATRIC" id="fig|1121015.4.peg.1570"/>
<evidence type="ECO:0000313" key="1">
    <source>
        <dbReference type="EMBL" id="KFN43680.1"/>
    </source>
</evidence>
<dbReference type="STRING" id="1121015.GCA_000420545_00895"/>
<keyword evidence="2" id="KW-1185">Reference proteome</keyword>
<dbReference type="Proteomes" id="UP000029385">
    <property type="component" value="Unassembled WGS sequence"/>
</dbReference>
<evidence type="ECO:0000313" key="2">
    <source>
        <dbReference type="Proteomes" id="UP000029385"/>
    </source>
</evidence>
<accession>A0A091BH38</accession>
<proteinExistence type="predicted"/>
<reference evidence="1 2" key="1">
    <citation type="submission" date="2013-09" db="EMBL/GenBank/DDBJ databases">
        <title>Genome sequencing of Arenimonas oryziterrae.</title>
        <authorList>
            <person name="Chen F."/>
            <person name="Wang G."/>
        </authorList>
    </citation>
    <scope>NUCLEOTIDE SEQUENCE [LARGE SCALE GENOMIC DNA]</scope>
    <source>
        <strain evidence="1 2">YC6267</strain>
    </source>
</reference>
<gene>
    <name evidence="1" type="ORF">N789_10410</name>
</gene>
<evidence type="ECO:0008006" key="3">
    <source>
        <dbReference type="Google" id="ProtNLM"/>
    </source>
</evidence>
<protein>
    <recommendedName>
        <fullName evidence="3">Glycine zipper domain-containing protein</fullName>
    </recommendedName>
</protein>
<dbReference type="AlphaFoldDB" id="A0A091BH38"/>
<dbReference type="EMBL" id="AVCI01000005">
    <property type="protein sequence ID" value="KFN43680.1"/>
    <property type="molecule type" value="Genomic_DNA"/>
</dbReference>
<dbReference type="eggNOG" id="COG3861">
    <property type="taxonomic scope" value="Bacteria"/>
</dbReference>
<sequence length="148" mass="15613">MSDIKKEHVIGTGTGAVAGAVAGAAVGVLAGPIGMAAGAVVGSMLGAGAGNSLAEVVNPTVYADYWRENYLAKPYYQAGREWSDYQPAYDLGYSSYASSQGRKFDDIEAELQRNWESTRGTSKLAWVDARGAVHDGWTYVENGKSAVL</sequence>
<dbReference type="RefSeq" id="WP_022968543.1">
    <property type="nucleotide sequence ID" value="NZ_ATVD01000001.1"/>
</dbReference>